<dbReference type="Gene3D" id="3.40.1190.10">
    <property type="entry name" value="Mur-like, catalytic domain"/>
    <property type="match status" value="1"/>
</dbReference>
<dbReference type="InterPro" id="IPR013221">
    <property type="entry name" value="Mur_ligase_cen"/>
</dbReference>
<evidence type="ECO:0000256" key="6">
    <source>
        <dbReference type="ARBA" id="ARBA00023316"/>
    </source>
</evidence>
<gene>
    <name evidence="7" type="primary">murE</name>
    <name evidence="12" type="ORF">A2982_01735</name>
</gene>
<dbReference type="SUPFAM" id="SSF63418">
    <property type="entry name" value="MurE/MurF N-terminal domain"/>
    <property type="match status" value="1"/>
</dbReference>
<dbReference type="InterPro" id="IPR005761">
    <property type="entry name" value="UDP-N-AcMur-Glu-dNH2Pim_ligase"/>
</dbReference>
<comment type="caution">
    <text evidence="7">Lacks conserved residue(s) required for the propagation of feature annotation.</text>
</comment>
<evidence type="ECO:0000313" key="13">
    <source>
        <dbReference type="Proteomes" id="UP000178771"/>
    </source>
</evidence>
<dbReference type="Pfam" id="PF01225">
    <property type="entry name" value="Mur_ligase"/>
    <property type="match status" value="1"/>
</dbReference>
<comment type="caution">
    <text evidence="12">The sequence shown here is derived from an EMBL/GenBank/DDBJ whole genome shotgun (WGS) entry which is preliminary data.</text>
</comment>
<dbReference type="GO" id="GO:0051301">
    <property type="term" value="P:cell division"/>
    <property type="evidence" value="ECO:0007669"/>
    <property type="project" value="UniProtKB-KW"/>
</dbReference>
<dbReference type="InterPro" id="IPR036565">
    <property type="entry name" value="Mur-like_cat_sf"/>
</dbReference>
<evidence type="ECO:0000256" key="4">
    <source>
        <dbReference type="ARBA" id="ARBA00022984"/>
    </source>
</evidence>
<dbReference type="HAMAP" id="MF_00208">
    <property type="entry name" value="MurE"/>
    <property type="match status" value="1"/>
</dbReference>
<keyword evidence="5 7" id="KW-0131">Cell cycle</keyword>
<sequence length="473" mass="52899">MWLFKNLDMKLKINDQTISVNDFSTDSRRIKKGDLFIAYKGVNYDLHDFILDAIRNGAKVVVGERSLDSLPEVEKKPNVQYFQVKDGRGFWAETCAKKYGNPQKKLKIIGVTGTDGKTTTCTLIYEILKTAGKKVGIISTVGAGYKGKNIFIDSHTTTPSPDILFKLLKDMVDAGTEYVVLEVSSHGLVQKRIHGINFIACAVTNVTPEHLDIHGNYKSLVKDKALIFKVSDAVFLNKNGIGIGRIKKFISRTNKLFEVGQKDKVLRKIAGNSDFKGRFPGEYNMQNTALAISIARHLGVSDEDIYRGVIQANPPEGRFQYVPNKKGLNVIVDFAHTENALKSVLNVVWNKRKKREKIIAVFGCAGERDRQKRHAMGKVASELCDIVVLTLEDPRSEDPQKIIADIASGSHKFPFIIEPDRKKAIEKAINMAEKGDWVLMLGKGHERSMNISGEELPWSDFVVAQETLSQMRC</sequence>
<comment type="subcellular location">
    <subcellularLocation>
        <location evidence="7 8">Cytoplasm</location>
    </subcellularLocation>
</comment>
<dbReference type="UniPathway" id="UPA00219"/>
<evidence type="ECO:0000256" key="3">
    <source>
        <dbReference type="ARBA" id="ARBA00022960"/>
    </source>
</evidence>
<dbReference type="InterPro" id="IPR004101">
    <property type="entry name" value="Mur_ligase_C"/>
</dbReference>
<feature type="binding site" evidence="7">
    <location>
        <begin position="157"/>
        <end position="158"/>
    </location>
    <ligand>
        <name>UDP-N-acetyl-alpha-D-muramoyl-L-alanyl-D-glutamate</name>
        <dbReference type="ChEBI" id="CHEBI:83900"/>
    </ligand>
</feature>
<dbReference type="Pfam" id="PF08245">
    <property type="entry name" value="Mur_ligase_M"/>
    <property type="match status" value="1"/>
</dbReference>
<keyword evidence="7" id="KW-0436">Ligase</keyword>
<dbReference type="Pfam" id="PF02875">
    <property type="entry name" value="Mur_ligase_C"/>
    <property type="match status" value="1"/>
</dbReference>
<feature type="binding site" evidence="7">
    <location>
        <position position="192"/>
    </location>
    <ligand>
        <name>UDP-N-acetyl-alpha-D-muramoyl-L-alanyl-D-glutamate</name>
        <dbReference type="ChEBI" id="CHEBI:83900"/>
    </ligand>
</feature>
<evidence type="ECO:0000313" key="12">
    <source>
        <dbReference type="EMBL" id="OGC52187.1"/>
    </source>
</evidence>
<comment type="PTM">
    <text evidence="7">Carboxylation is probably crucial for Mg(2+) binding and, consequently, for the gamma-phosphate positioning of ATP.</text>
</comment>
<dbReference type="EMBL" id="MEVH01000005">
    <property type="protein sequence ID" value="OGC52187.1"/>
    <property type="molecule type" value="Genomic_DNA"/>
</dbReference>
<comment type="cofactor">
    <cofactor evidence="7">
        <name>Mg(2+)</name>
        <dbReference type="ChEBI" id="CHEBI:18420"/>
    </cofactor>
</comment>
<dbReference type="GO" id="GO:0016881">
    <property type="term" value="F:acid-amino acid ligase activity"/>
    <property type="evidence" value="ECO:0007669"/>
    <property type="project" value="UniProtKB-UniRule"/>
</dbReference>
<dbReference type="EC" id="6.3.2.-" evidence="7"/>
<comment type="function">
    <text evidence="7">Catalyzes the addition of an amino acid to the nucleotide precursor UDP-N-acetylmuramoyl-L-alanyl-D-glutamate (UMAG) in the biosynthesis of bacterial cell-wall peptidoglycan.</text>
</comment>
<dbReference type="SUPFAM" id="SSF53623">
    <property type="entry name" value="MurD-like peptide ligases, catalytic domain"/>
    <property type="match status" value="1"/>
</dbReference>
<keyword evidence="6 7" id="KW-0961">Cell wall biogenesis/degradation</keyword>
<evidence type="ECO:0000259" key="9">
    <source>
        <dbReference type="Pfam" id="PF01225"/>
    </source>
</evidence>
<keyword evidence="4 7" id="KW-0573">Peptidoglycan synthesis</keyword>
<keyword evidence="7" id="KW-0067">ATP-binding</keyword>
<dbReference type="GO" id="GO:0005737">
    <property type="term" value="C:cytoplasm"/>
    <property type="evidence" value="ECO:0007669"/>
    <property type="project" value="UniProtKB-SubCell"/>
</dbReference>
<keyword evidence="7" id="KW-0547">Nucleotide-binding</keyword>
<accession>A0A1F4V4R1</accession>
<dbReference type="PANTHER" id="PTHR23135">
    <property type="entry name" value="MUR LIGASE FAMILY MEMBER"/>
    <property type="match status" value="1"/>
</dbReference>
<dbReference type="InterPro" id="IPR035911">
    <property type="entry name" value="MurE/MurF_N"/>
</dbReference>
<dbReference type="Gene3D" id="3.90.190.20">
    <property type="entry name" value="Mur ligase, C-terminal domain"/>
    <property type="match status" value="1"/>
</dbReference>
<feature type="binding site" evidence="7">
    <location>
        <position position="27"/>
    </location>
    <ligand>
        <name>UDP-N-acetyl-alpha-D-muramoyl-L-alanyl-D-glutamate</name>
        <dbReference type="ChEBI" id="CHEBI:83900"/>
    </ligand>
</feature>
<dbReference type="GO" id="GO:0000287">
    <property type="term" value="F:magnesium ion binding"/>
    <property type="evidence" value="ECO:0007669"/>
    <property type="project" value="UniProtKB-UniRule"/>
</dbReference>
<evidence type="ECO:0000256" key="5">
    <source>
        <dbReference type="ARBA" id="ARBA00023306"/>
    </source>
</evidence>
<organism evidence="12 13">
    <name type="scientific">candidate division WWE3 bacterium RIFCSPLOWO2_01_FULL_39_13</name>
    <dbReference type="NCBI Taxonomy" id="1802624"/>
    <lineage>
        <taxon>Bacteria</taxon>
        <taxon>Katanobacteria</taxon>
    </lineage>
</organism>
<dbReference type="GO" id="GO:0071555">
    <property type="term" value="P:cell wall organization"/>
    <property type="evidence" value="ECO:0007669"/>
    <property type="project" value="UniProtKB-KW"/>
</dbReference>
<evidence type="ECO:0000259" key="11">
    <source>
        <dbReference type="Pfam" id="PF08245"/>
    </source>
</evidence>
<dbReference type="NCBIfam" id="TIGR01085">
    <property type="entry name" value="murE"/>
    <property type="match status" value="1"/>
</dbReference>
<evidence type="ECO:0000259" key="10">
    <source>
        <dbReference type="Pfam" id="PF02875"/>
    </source>
</evidence>
<dbReference type="GO" id="GO:0008360">
    <property type="term" value="P:regulation of cell shape"/>
    <property type="evidence" value="ECO:0007669"/>
    <property type="project" value="UniProtKB-KW"/>
</dbReference>
<dbReference type="STRING" id="1802624.A2982_01735"/>
<dbReference type="GO" id="GO:0009252">
    <property type="term" value="P:peptidoglycan biosynthetic process"/>
    <property type="evidence" value="ECO:0007669"/>
    <property type="project" value="UniProtKB-UniRule"/>
</dbReference>
<protein>
    <recommendedName>
        <fullName evidence="7">UDP-N-acetylmuramyl-tripeptide synthetase</fullName>
        <ecNumber evidence="7">6.3.2.-</ecNumber>
    </recommendedName>
    <alternativeName>
        <fullName evidence="7">UDP-MurNAc-tripeptide synthetase</fullName>
    </alternativeName>
</protein>
<dbReference type="InterPro" id="IPR036615">
    <property type="entry name" value="Mur_ligase_C_dom_sf"/>
</dbReference>
<keyword evidence="7" id="KW-0963">Cytoplasm</keyword>
<evidence type="ECO:0000256" key="8">
    <source>
        <dbReference type="RuleBase" id="RU004135"/>
    </source>
</evidence>
<comment type="pathway">
    <text evidence="7 8">Cell wall biogenesis; peptidoglycan biosynthesis.</text>
</comment>
<dbReference type="Proteomes" id="UP000178771">
    <property type="component" value="Unassembled WGS sequence"/>
</dbReference>
<dbReference type="InterPro" id="IPR000713">
    <property type="entry name" value="Mur_ligase_N"/>
</dbReference>
<dbReference type="PANTHER" id="PTHR23135:SF4">
    <property type="entry name" value="UDP-N-ACETYLMURAMOYL-L-ALANYL-D-GLUTAMATE--2,6-DIAMINOPIMELATE LIGASE MURE HOMOLOG, CHLOROPLASTIC"/>
    <property type="match status" value="1"/>
</dbReference>
<feature type="domain" description="Mur ligase central" evidence="11">
    <location>
        <begin position="111"/>
        <end position="293"/>
    </location>
</feature>
<keyword evidence="2 7" id="KW-0132">Cell division</keyword>
<dbReference type="AlphaFoldDB" id="A0A1F4V4R1"/>
<comment type="similarity">
    <text evidence="1 7">Belongs to the MurCDEF family. MurE subfamily.</text>
</comment>
<evidence type="ECO:0000256" key="2">
    <source>
        <dbReference type="ARBA" id="ARBA00022618"/>
    </source>
</evidence>
<keyword evidence="7" id="KW-0460">Magnesium</keyword>
<keyword evidence="3 7" id="KW-0133">Cell shape</keyword>
<feature type="binding site" evidence="7">
    <location>
        <position position="184"/>
    </location>
    <ligand>
        <name>UDP-N-acetyl-alpha-D-muramoyl-L-alanyl-D-glutamate</name>
        <dbReference type="ChEBI" id="CHEBI:83900"/>
    </ligand>
</feature>
<feature type="domain" description="Mur ligase N-terminal catalytic" evidence="9">
    <location>
        <begin position="24"/>
        <end position="99"/>
    </location>
</feature>
<dbReference type="Gene3D" id="3.40.1390.10">
    <property type="entry name" value="MurE/MurF, N-terminal domain"/>
    <property type="match status" value="1"/>
</dbReference>
<feature type="modified residue" description="N6-carboxylysine" evidence="7">
    <location>
        <position position="224"/>
    </location>
</feature>
<dbReference type="NCBIfam" id="NF001126">
    <property type="entry name" value="PRK00139.1-4"/>
    <property type="match status" value="1"/>
</dbReference>
<feature type="binding site" evidence="7">
    <location>
        <position position="190"/>
    </location>
    <ligand>
        <name>UDP-N-acetyl-alpha-D-muramoyl-L-alanyl-D-glutamate</name>
        <dbReference type="ChEBI" id="CHEBI:83900"/>
    </ligand>
</feature>
<dbReference type="SUPFAM" id="SSF53244">
    <property type="entry name" value="MurD-like peptide ligases, peptide-binding domain"/>
    <property type="match status" value="1"/>
</dbReference>
<feature type="binding site" evidence="7">
    <location>
        <begin position="113"/>
        <end position="119"/>
    </location>
    <ligand>
        <name>ATP</name>
        <dbReference type="ChEBI" id="CHEBI:30616"/>
    </ligand>
</feature>
<reference evidence="12 13" key="1">
    <citation type="journal article" date="2016" name="Nat. Commun.">
        <title>Thousands of microbial genomes shed light on interconnected biogeochemical processes in an aquifer system.</title>
        <authorList>
            <person name="Anantharaman K."/>
            <person name="Brown C.T."/>
            <person name="Hug L.A."/>
            <person name="Sharon I."/>
            <person name="Castelle C.J."/>
            <person name="Probst A.J."/>
            <person name="Thomas B.C."/>
            <person name="Singh A."/>
            <person name="Wilkins M.J."/>
            <person name="Karaoz U."/>
            <person name="Brodie E.L."/>
            <person name="Williams K.H."/>
            <person name="Hubbard S.S."/>
            <person name="Banfield J.F."/>
        </authorList>
    </citation>
    <scope>NUCLEOTIDE SEQUENCE [LARGE SCALE GENOMIC DNA]</scope>
</reference>
<evidence type="ECO:0000256" key="7">
    <source>
        <dbReference type="HAMAP-Rule" id="MF_00208"/>
    </source>
</evidence>
<evidence type="ECO:0000256" key="1">
    <source>
        <dbReference type="ARBA" id="ARBA00005898"/>
    </source>
</evidence>
<proteinExistence type="inferred from homology"/>
<dbReference type="GO" id="GO:0005524">
    <property type="term" value="F:ATP binding"/>
    <property type="evidence" value="ECO:0007669"/>
    <property type="project" value="UniProtKB-UniRule"/>
</dbReference>
<feature type="domain" description="Mur ligase C-terminal" evidence="10">
    <location>
        <begin position="317"/>
        <end position="444"/>
    </location>
</feature>
<name>A0A1F4V4R1_UNCKA</name>